<evidence type="ECO:0000256" key="1">
    <source>
        <dbReference type="SAM" id="MobiDB-lite"/>
    </source>
</evidence>
<feature type="transmembrane region" description="Helical" evidence="2">
    <location>
        <begin position="158"/>
        <end position="180"/>
    </location>
</feature>
<feature type="transmembrane region" description="Helical" evidence="2">
    <location>
        <begin position="129"/>
        <end position="146"/>
    </location>
</feature>
<feature type="region of interest" description="Disordered" evidence="1">
    <location>
        <begin position="196"/>
        <end position="220"/>
    </location>
</feature>
<dbReference type="Pfam" id="PF14219">
    <property type="entry name" value="DUF4328"/>
    <property type="match status" value="1"/>
</dbReference>
<keyword evidence="2" id="KW-1133">Transmembrane helix</keyword>
<comment type="caution">
    <text evidence="4">The sequence shown here is derived from an EMBL/GenBank/DDBJ whole genome shotgun (WGS) entry which is preliminary data.</text>
</comment>
<keyword evidence="2" id="KW-0812">Transmembrane</keyword>
<sequence>MVVLTDIAAIAATVNTRALLSPMRERPFAFPSEAEGERADWFVYITTSLQMMAFLAAGVVFIIWFHRVRKNADVFAPDLFKRGSGWAIGSWFIPLAFLWLPRGIAVQVWTASRPRPYAGDEHEPSTPVNLWWGAFLATWLVTRLVNWRYEAAETPQEIVSATELLVAAGIVDIVAALLAIRFVHKLTGMQRARVTERTRPAPDPHHLAPADAGGIAPTAG</sequence>
<keyword evidence="5" id="KW-1185">Reference proteome</keyword>
<evidence type="ECO:0000313" key="5">
    <source>
        <dbReference type="Proteomes" id="UP001250181"/>
    </source>
</evidence>
<dbReference type="InterPro" id="IPR025565">
    <property type="entry name" value="DUF4328"/>
</dbReference>
<feature type="compositionally biased region" description="Basic and acidic residues" evidence="1">
    <location>
        <begin position="196"/>
        <end position="208"/>
    </location>
</feature>
<reference evidence="4 5" key="1">
    <citation type="submission" date="2023-09" db="EMBL/GenBank/DDBJ databases">
        <title>Streptomyces sp. nov.: A antagonism against Alternaria gaisen Producing Streptochlin, Isolated from Tamarix root soil.</title>
        <authorList>
            <person name="Chen Y."/>
        </authorList>
    </citation>
    <scope>NUCLEOTIDE SEQUENCE [LARGE SCALE GENOMIC DNA]</scope>
    <source>
        <strain evidence="4 5">TRM76323</strain>
    </source>
</reference>
<keyword evidence="2" id="KW-0472">Membrane</keyword>
<organism evidence="4 5">
    <name type="scientific">Streptomyces tamarix</name>
    <dbReference type="NCBI Taxonomy" id="3078565"/>
    <lineage>
        <taxon>Bacteria</taxon>
        <taxon>Bacillati</taxon>
        <taxon>Actinomycetota</taxon>
        <taxon>Actinomycetes</taxon>
        <taxon>Kitasatosporales</taxon>
        <taxon>Streptomycetaceae</taxon>
        <taxon>Streptomyces</taxon>
    </lineage>
</organism>
<feature type="transmembrane region" description="Helical" evidence="2">
    <location>
        <begin position="42"/>
        <end position="65"/>
    </location>
</feature>
<feature type="domain" description="DUF4328" evidence="3">
    <location>
        <begin position="33"/>
        <end position="187"/>
    </location>
</feature>
<feature type="transmembrane region" description="Helical" evidence="2">
    <location>
        <begin position="86"/>
        <end position="109"/>
    </location>
</feature>
<dbReference type="RefSeq" id="WP_315876501.1">
    <property type="nucleotide sequence ID" value="NZ_JAWCTQ010000004.1"/>
</dbReference>
<evidence type="ECO:0000259" key="3">
    <source>
        <dbReference type="Pfam" id="PF14219"/>
    </source>
</evidence>
<accession>A0ABU3QFG5</accession>
<evidence type="ECO:0000313" key="4">
    <source>
        <dbReference type="EMBL" id="MDT9681479.1"/>
    </source>
</evidence>
<proteinExistence type="predicted"/>
<protein>
    <submittedName>
        <fullName evidence="4">DUF4328 domain-containing protein</fullName>
    </submittedName>
</protein>
<name>A0ABU3QFG5_9ACTN</name>
<dbReference type="Proteomes" id="UP001250181">
    <property type="component" value="Unassembled WGS sequence"/>
</dbReference>
<dbReference type="EMBL" id="JAWCTQ010000004">
    <property type="protein sequence ID" value="MDT9681479.1"/>
    <property type="molecule type" value="Genomic_DNA"/>
</dbReference>
<evidence type="ECO:0000256" key="2">
    <source>
        <dbReference type="SAM" id="Phobius"/>
    </source>
</evidence>
<gene>
    <name evidence="4" type="ORF">RND61_05240</name>
</gene>